<dbReference type="RefSeq" id="WP_091937120.1">
    <property type="nucleotide sequence ID" value="NZ_FNCY01000007.1"/>
</dbReference>
<accession>A0A1G8DY34</accession>
<protein>
    <submittedName>
        <fullName evidence="1">Uncharacterized protein</fullName>
    </submittedName>
</protein>
<dbReference type="STRING" id="83767.SAMN05660652_01976"/>
<organism evidence="1 2">
    <name type="scientific">Propionivibrio dicarboxylicus</name>
    <dbReference type="NCBI Taxonomy" id="83767"/>
    <lineage>
        <taxon>Bacteria</taxon>
        <taxon>Pseudomonadati</taxon>
        <taxon>Pseudomonadota</taxon>
        <taxon>Betaproteobacteria</taxon>
        <taxon>Rhodocyclales</taxon>
        <taxon>Rhodocyclaceae</taxon>
        <taxon>Propionivibrio</taxon>
    </lineage>
</organism>
<gene>
    <name evidence="1" type="ORF">SAMN05660652_01976</name>
</gene>
<dbReference type="Proteomes" id="UP000198607">
    <property type="component" value="Unassembled WGS sequence"/>
</dbReference>
<sequence>MLCIASHDAGGAEVLASWLARNRQECRLLLAGPAVRVFERRLNRQVVVDRFENAINECDAFLTGSSWQSDLEWRVIEAARQQDKNVITFLDHWGNYRERFLKNGRECLPDVIWTGDDEAFALARPLFPEIEVKQVRNPYFDDIRETVSALADKQAGKREAVGLRILFVCEPLSEHGLLQYGDALHWGYTEFDALRFFFANMSRLGSPVHSVIIRPHPSEKPGKYDEIARELATASGLDVTVGGQVPLLNEIADCQVVAGCESMAMVVGMIAGRRIISAIPPGGRPCSLPHRQIEKLTA</sequence>
<keyword evidence="2" id="KW-1185">Reference proteome</keyword>
<name>A0A1G8DY34_9RHOO</name>
<evidence type="ECO:0000313" key="2">
    <source>
        <dbReference type="Proteomes" id="UP000198607"/>
    </source>
</evidence>
<reference evidence="1 2" key="1">
    <citation type="submission" date="2016-10" db="EMBL/GenBank/DDBJ databases">
        <authorList>
            <person name="de Groot N.N."/>
        </authorList>
    </citation>
    <scope>NUCLEOTIDE SEQUENCE [LARGE SCALE GENOMIC DNA]</scope>
    <source>
        <strain evidence="1 2">DSM 5885</strain>
    </source>
</reference>
<dbReference type="OrthoDB" id="757934at2"/>
<dbReference type="EMBL" id="FNCY01000007">
    <property type="protein sequence ID" value="SDH62461.1"/>
    <property type="molecule type" value="Genomic_DNA"/>
</dbReference>
<proteinExistence type="predicted"/>
<dbReference type="AlphaFoldDB" id="A0A1G8DY34"/>
<evidence type="ECO:0000313" key="1">
    <source>
        <dbReference type="EMBL" id="SDH62461.1"/>
    </source>
</evidence>